<dbReference type="InterPro" id="IPR029058">
    <property type="entry name" value="AB_hydrolase_fold"/>
</dbReference>
<proteinExistence type="predicted"/>
<dbReference type="AlphaFoldDB" id="A0A919R6R2"/>
<gene>
    <name evidence="1" type="ORF">Sru01_31540</name>
</gene>
<sequence>MLVHSPSVGPATWAPVAEHLTAAGHEVRVPSLLQVGIGEAPYWPRAVDAVRDDLESIPPDRAVVLVAHSNAGLFLPVIRAGLDRPVTASIFVDAALPARTGATAVASAQGLEFLRPLAVDGSLPQWTDWWDEGDVAPMFPDPVTRRTVVEEQPRLPLSYYEQAVPVPADWDDHPCAYLMFGAPYDVEAEQARERGWQVAHLAGAHLHQIVDPAGVARLLVELAGYRSGAW</sequence>
<name>A0A919R6R2_9ACTN</name>
<reference evidence="1" key="1">
    <citation type="submission" date="2021-01" db="EMBL/GenBank/DDBJ databases">
        <title>Whole genome shotgun sequence of Sphaerisporangium rufum NBRC 109079.</title>
        <authorList>
            <person name="Komaki H."/>
            <person name="Tamura T."/>
        </authorList>
    </citation>
    <scope>NUCLEOTIDE SEQUENCE</scope>
    <source>
        <strain evidence="1">NBRC 109079</strain>
    </source>
</reference>
<comment type="caution">
    <text evidence="1">The sequence shown here is derived from an EMBL/GenBank/DDBJ whole genome shotgun (WGS) entry which is preliminary data.</text>
</comment>
<evidence type="ECO:0008006" key="3">
    <source>
        <dbReference type="Google" id="ProtNLM"/>
    </source>
</evidence>
<dbReference type="Proteomes" id="UP000655287">
    <property type="component" value="Unassembled WGS sequence"/>
</dbReference>
<organism evidence="1 2">
    <name type="scientific">Sphaerisporangium rufum</name>
    <dbReference type="NCBI Taxonomy" id="1381558"/>
    <lineage>
        <taxon>Bacteria</taxon>
        <taxon>Bacillati</taxon>
        <taxon>Actinomycetota</taxon>
        <taxon>Actinomycetes</taxon>
        <taxon>Streptosporangiales</taxon>
        <taxon>Streptosporangiaceae</taxon>
        <taxon>Sphaerisporangium</taxon>
    </lineage>
</organism>
<protein>
    <recommendedName>
        <fullName evidence="3">Alpha/beta hydrolase</fullName>
    </recommendedName>
</protein>
<keyword evidence="2" id="KW-1185">Reference proteome</keyword>
<dbReference type="SUPFAM" id="SSF53474">
    <property type="entry name" value="alpha/beta-Hydrolases"/>
    <property type="match status" value="1"/>
</dbReference>
<dbReference type="Gene3D" id="3.40.50.1820">
    <property type="entry name" value="alpha/beta hydrolase"/>
    <property type="match status" value="1"/>
</dbReference>
<evidence type="ECO:0000313" key="2">
    <source>
        <dbReference type="Proteomes" id="UP000655287"/>
    </source>
</evidence>
<accession>A0A919R6R2</accession>
<dbReference type="PANTHER" id="PTHR37017">
    <property type="entry name" value="AB HYDROLASE-1 DOMAIN-CONTAINING PROTEIN-RELATED"/>
    <property type="match status" value="1"/>
</dbReference>
<dbReference type="PANTHER" id="PTHR37017:SF11">
    <property type="entry name" value="ESTERASE_LIPASE_THIOESTERASE DOMAIN-CONTAINING PROTEIN"/>
    <property type="match status" value="1"/>
</dbReference>
<dbReference type="InterPro" id="IPR052897">
    <property type="entry name" value="Sec-Metab_Biosynth_Hydrolase"/>
</dbReference>
<evidence type="ECO:0000313" key="1">
    <source>
        <dbReference type="EMBL" id="GII78172.1"/>
    </source>
</evidence>
<dbReference type="EMBL" id="BOOU01000045">
    <property type="protein sequence ID" value="GII78172.1"/>
    <property type="molecule type" value="Genomic_DNA"/>
</dbReference>